<organism evidence="2 3">
    <name type="scientific">Salinisphaera dokdonensis CL-ES53</name>
    <dbReference type="NCBI Taxonomy" id="1304272"/>
    <lineage>
        <taxon>Bacteria</taxon>
        <taxon>Pseudomonadati</taxon>
        <taxon>Pseudomonadota</taxon>
        <taxon>Gammaproteobacteria</taxon>
        <taxon>Salinisphaerales</taxon>
        <taxon>Salinisphaeraceae</taxon>
        <taxon>Salinisphaera</taxon>
    </lineage>
</organism>
<evidence type="ECO:0008006" key="4">
    <source>
        <dbReference type="Google" id="ProtNLM"/>
    </source>
</evidence>
<gene>
    <name evidence="2" type="ORF">SADO_15904</name>
</gene>
<feature type="coiled-coil region" evidence="1">
    <location>
        <begin position="7"/>
        <end position="34"/>
    </location>
</feature>
<reference evidence="2 3" key="1">
    <citation type="submission" date="2013-03" db="EMBL/GenBank/DDBJ databases">
        <title>Salinisphaera dokdonensis CL-ES53 Genome Sequencing.</title>
        <authorList>
            <person name="Li C."/>
            <person name="Lai Q."/>
            <person name="Shao Z."/>
        </authorList>
    </citation>
    <scope>NUCLEOTIDE SEQUENCE [LARGE SCALE GENOMIC DNA]</scope>
    <source>
        <strain evidence="2 3">CL-ES53</strain>
    </source>
</reference>
<evidence type="ECO:0000256" key="1">
    <source>
        <dbReference type="SAM" id="Coils"/>
    </source>
</evidence>
<sequence length="89" mass="9717">MSQNAENEALKKDIEQLRNDLAALAKSYKAAGERQAEAGLDSARGKYYELRDEASRRTQDVGSEIEARPFTSVMAAFGIGLVLGKLLGR</sequence>
<comment type="caution">
    <text evidence="2">The sequence shown here is derived from an EMBL/GenBank/DDBJ whole genome shotgun (WGS) entry which is preliminary data.</text>
</comment>
<keyword evidence="1" id="KW-0175">Coiled coil</keyword>
<dbReference type="RefSeq" id="WP_353113231.1">
    <property type="nucleotide sequence ID" value="NZ_APND01000005.1"/>
</dbReference>
<evidence type="ECO:0000313" key="2">
    <source>
        <dbReference type="EMBL" id="MES1930747.1"/>
    </source>
</evidence>
<dbReference type="EMBL" id="APND01000005">
    <property type="protein sequence ID" value="MES1930747.1"/>
    <property type="molecule type" value="Genomic_DNA"/>
</dbReference>
<proteinExistence type="predicted"/>
<accession>A0ABV2B585</accession>
<name>A0ABV2B585_9GAMM</name>
<dbReference type="Proteomes" id="UP001460888">
    <property type="component" value="Unassembled WGS sequence"/>
</dbReference>
<protein>
    <recommendedName>
        <fullName evidence="4">DUF883 domain-containing protein</fullName>
    </recommendedName>
</protein>
<evidence type="ECO:0000313" key="3">
    <source>
        <dbReference type="Proteomes" id="UP001460888"/>
    </source>
</evidence>
<keyword evidence="3" id="KW-1185">Reference proteome</keyword>